<dbReference type="HOGENOM" id="CLU_228199_0_0_1"/>
<evidence type="ECO:0000256" key="3">
    <source>
        <dbReference type="ARBA" id="ARBA00022771"/>
    </source>
</evidence>
<evidence type="ECO:0000259" key="7">
    <source>
        <dbReference type="PROSITE" id="PS50178"/>
    </source>
</evidence>
<dbReference type="GO" id="GO:0000281">
    <property type="term" value="P:mitotic cytokinesis"/>
    <property type="evidence" value="ECO:0007669"/>
    <property type="project" value="InterPro"/>
</dbReference>
<evidence type="ECO:0000313" key="9">
    <source>
        <dbReference type="Proteomes" id="UP000030746"/>
    </source>
</evidence>
<dbReference type="Gene3D" id="3.30.40.10">
    <property type="entry name" value="Zinc/RING finger domain, C3HC4 (zinc finger)"/>
    <property type="match status" value="1"/>
</dbReference>
<accession>V4B925</accession>
<feature type="compositionally biased region" description="Low complexity" evidence="6">
    <location>
        <begin position="1182"/>
        <end position="1191"/>
    </location>
</feature>
<feature type="compositionally biased region" description="Low complexity" evidence="6">
    <location>
        <begin position="2285"/>
        <end position="2294"/>
    </location>
</feature>
<dbReference type="Pfam" id="PF25569">
    <property type="entry name" value="TPR_ZFYVE26"/>
    <property type="match status" value="1"/>
</dbReference>
<dbReference type="InterPro" id="IPR013083">
    <property type="entry name" value="Znf_RING/FYVE/PHD"/>
</dbReference>
<gene>
    <name evidence="8" type="ORF">LOTGIDRAFT_238051</name>
</gene>
<dbReference type="Pfam" id="PF04784">
    <property type="entry name" value="DUF547"/>
    <property type="match status" value="1"/>
</dbReference>
<dbReference type="KEGG" id="lgi:LOTGIDRAFT_238051"/>
<keyword evidence="2" id="KW-0479">Metal-binding</keyword>
<evidence type="ECO:0000256" key="2">
    <source>
        <dbReference type="ARBA" id="ARBA00022723"/>
    </source>
</evidence>
<reference evidence="8 9" key="1">
    <citation type="journal article" date="2013" name="Nature">
        <title>Insights into bilaterian evolution from three spiralian genomes.</title>
        <authorList>
            <person name="Simakov O."/>
            <person name="Marletaz F."/>
            <person name="Cho S.J."/>
            <person name="Edsinger-Gonzales E."/>
            <person name="Havlak P."/>
            <person name="Hellsten U."/>
            <person name="Kuo D.H."/>
            <person name="Larsson T."/>
            <person name="Lv J."/>
            <person name="Arendt D."/>
            <person name="Savage R."/>
            <person name="Osoegawa K."/>
            <person name="de Jong P."/>
            <person name="Grimwood J."/>
            <person name="Chapman J.A."/>
            <person name="Shapiro H."/>
            <person name="Aerts A."/>
            <person name="Otillar R.P."/>
            <person name="Terry A.Y."/>
            <person name="Boore J.L."/>
            <person name="Grigoriev I.V."/>
            <person name="Lindberg D.R."/>
            <person name="Seaver E.C."/>
            <person name="Weisblat D.A."/>
            <person name="Putnam N.H."/>
            <person name="Rokhsar D.S."/>
        </authorList>
    </citation>
    <scope>NUCLEOTIDE SEQUENCE [LARGE SCALE GENOMIC DNA]</scope>
</reference>
<evidence type="ECO:0000256" key="1">
    <source>
        <dbReference type="ARBA" id="ARBA00022553"/>
    </source>
</evidence>
<feature type="compositionally biased region" description="Polar residues" evidence="6">
    <location>
        <begin position="2383"/>
        <end position="2412"/>
    </location>
</feature>
<dbReference type="InterPro" id="IPR011011">
    <property type="entry name" value="Znf_FYVE_PHD"/>
</dbReference>
<keyword evidence="9" id="KW-1185">Reference proteome</keyword>
<dbReference type="GeneID" id="20250644"/>
<dbReference type="GO" id="GO:0032465">
    <property type="term" value="P:regulation of cytokinesis"/>
    <property type="evidence" value="ECO:0007669"/>
    <property type="project" value="TreeGrafter"/>
</dbReference>
<dbReference type="RefSeq" id="XP_009047035.1">
    <property type="nucleotide sequence ID" value="XM_009048787.1"/>
</dbReference>
<protein>
    <recommendedName>
        <fullName evidence="7">FYVE-type domain-containing protein</fullName>
    </recommendedName>
</protein>
<dbReference type="OrthoDB" id="1936617at2759"/>
<feature type="region of interest" description="Disordered" evidence="6">
    <location>
        <begin position="1164"/>
        <end position="1196"/>
    </location>
</feature>
<keyword evidence="3 5" id="KW-0863">Zinc-finger</keyword>
<proteinExistence type="predicted"/>
<evidence type="ECO:0000256" key="5">
    <source>
        <dbReference type="PROSITE-ProRule" id="PRU00091"/>
    </source>
</evidence>
<evidence type="ECO:0000313" key="8">
    <source>
        <dbReference type="EMBL" id="ESP02327.1"/>
    </source>
</evidence>
<dbReference type="SMART" id="SM00064">
    <property type="entry name" value="FYVE"/>
    <property type="match status" value="1"/>
</dbReference>
<feature type="region of interest" description="Disordered" evidence="6">
    <location>
        <begin position="851"/>
        <end position="888"/>
    </location>
</feature>
<feature type="region of interest" description="Disordered" evidence="6">
    <location>
        <begin position="604"/>
        <end position="699"/>
    </location>
</feature>
<feature type="compositionally biased region" description="Polar residues" evidence="6">
    <location>
        <begin position="676"/>
        <end position="691"/>
    </location>
</feature>
<feature type="region of interest" description="Disordered" evidence="6">
    <location>
        <begin position="2283"/>
        <end position="2307"/>
    </location>
</feature>
<dbReference type="OMA" id="LQTCWPS"/>
<name>V4B925_LOTGI</name>
<sequence>MLTAACLGSSTVTTPSQLSWLCLIECQNIGVERNIDQISLVTKLFKDADFRLLLAELPPESDASIFKELYEFFRKCNDLVPNITELSSSKVLSKTTLEFLKQFLYSKTDLGHLIISHLMQYEDPMTPNNTEFITKTTGNDFKTRNNEALQGLYLHCINSILDHLDKTEIKQSERIAQFSKLLGYYNPSAYWNYLQLRQLYTRLIEFCDKQDSPLSRNRVISLLMGRHTTYLIDEYCKLEYEILLSVSASKIYVDVRLGEEEKCLLEVCSDNHRETRWRNIFQLSIKKKRHFLEMIMNTSLELVKQERFIELERLLQCEDLVPLKPVILLIAWSYCSSCNIARQLLQVLWNEHDNCPHTIFTSSCQKLSYQIDLIQWCLDKAKPLLESSSSTNLASHERATNMLQNLSTHSVLFVLHQSTRISALNQDEVLHLLQNTSHSLAKEKGKKSVRFRDQSLKTSGDQPISIEQHCDISTFRSYCALKNVMDILAFCAENFEHAMMNPVCLKTSLRPKHLTRIFVTEDNVSSSSDGEDWLSASQVGECKPELSSDDSESFNKLYETNVTKKLTAVKDHLRQLHPLTFRVETMENLFSLLFVTHEDFNSDYVQDNDSGDEEGEVGNKLSTSEISIQSDEEPPPVTKKFSFSRSNSRSDKPTKPSQNMTSSLNYDEPFDDSKKNLTSQSMQQTIASQSPDPIDTPTKKLSITLTSLRKFSTANKSSDFSSSVNSNNMKIGFLANDYIVRDVLAMLKDSLTDLNSAKFTLLGKDSESRSVTTEVPVSPATERLLTQHIKSSITLDILPQRITRLTQLIHEAQWRFQLVCNDSIPRQTGVLLQKQVITSDNDYSILLSSSYNKKERSRSPKKERLGSSSDDREAGNNKQQKSRSQCTSLSSAPCRSIGIIQLMLSSPDSLLSMCLSKGNFGQATQVVKLFKLDKKDETAEVQFSDSYKQAADKLSTLIENPEKGSTSSNRPGTMSIKALASVAAAGVASASLTNITDDLLTLTTVPPFPKPNVPKTHKLLYFFTDVTVSSAILIDLLLTSCKNWDLCNKMCNVIKSKINMKLVMEGDNVMNSEIPVKGCVAYFAEILKVLELGSDIDSHYHMENNPKSNLNLKQSVVDLLLNATTPISAQRLKKYVGIKEEIRQSLEKVETEITILENTNATEKSLSLSRTPSPQTSPRPSPMGSVSSRSSIKPEPPSIHTAIKQLISCMESYLPSGGIIKIVKRSSESDVVSNRNYLLSLYEHVKELAFLVAQSECKSQESLVLPQNYFLTLKEGPILILGRLMFNKKLQPSKLEKVAAKLSLNLTHIIVHSCCPRIPSKHLIPVITPTYSNITTLASCNITIYNSGEFESSTDDPLLLITTVLSSLLQTLKEKAERCNSKGIFDISCAKLLVQDSSFDDLFNTTKQLQSVDLSKLGKKDDLTCFYINLQNLMTIHMHLLFIHHRLQKQKCLEEEESQSNLLKDEDIFTMSSLDNLIQRQQFYYQIGQLGVVSLFDVKTKICNEKFLPTLEISNIPVASYNLSSYDPWSLCSPPTDERLIFLYIDGCVSSPYLQVVYGNSISNQLQITMKEYINHTVYIDLDKKQVTVGQYLMWYKNSSSKRTKSTYSMFKEVTDFILNYLDGHKRDDLQELINLDVNDRGSTENIDEAGRKELPYEVVIQPFNPEFSIIFTSDGLPSIDCLYVPRSKPQTFSRTENSVESLLERPASFVENPSYLLTPTTLDYIKNDSLLVATMVSLVCADELDEIDTHFTDNYFRQESVPRDRTMSDISLVDIRSYRYQRLTDDFPILQRHLLNYILPLAGADNPDMSNSGDPILKFVTNDIDEKVKLCMFSLHDSVQFQDVVNELILRFIQNENYLSVLAVLQSIPEILMKEKVDWKILHDFSLVNLVSQKCQRPNCDNKVINLLRYFYSKSTQVRTILSVCNNLPVETGIDLLELCLSYELSSELVPLVEKQLKILHVYAKIIDSVKNLQFKLSMQTSEFISLENQDSLKSYHSALAPFTDWHYLVKTSQESPKDVLAVLMKTGVYVTAKEWAEINNIPKPLKLDIQERYLVSLLTSDTPNSIKAFQVLEELRKETDDKTCYTICDNLLHKLSDHKHILFLTSYMLNQLKSVVQDNIEDLQLRHIGAKALQIVPDFLRGDYSGLITSPHLILEQLLMNMKADLAGQVFSEIKTEFLAIKDEKLRVTNERFNEMLMKYAKLAVEITVVQIDPERERTQSTDSYDPKREESDLTKSFMESVRIRRRGFELSVSPRTMTPSPSASPRRKISNVYLHPPILENTSSTPTSSPSKFIMPSQPPPPEKWVPDSSASVCMVCGVERFSMFNRRHHCRRCGRVVCAACSTKRTMVQGVSARVCNDCYQQIFGPVNVKPKEPEFYSSGKTPDRLSQTSGSPPPFSSSYNTVTSPNQDGGEVNISMNIAGESEWKLKIDDEHNKFIREEFYFEQAPSVSLSISILNHYSNVRECGHILLKICDNLSKYLQPISPGVPNPEVDYNLIISMISQLLFQAKMKFLKLGDNNGIGQCDMYQTRVDLLKILVESNYRNLPTIEQLTKVDTVRRLRDKLISNERLGLAMEVSTKCGLDPTGVWSAWGMALLQCGDYTAAREKFSHCLKLPKDKNQTGTSSRLLQEIIDHLETLPVTGATEIQMLLSSTASIKTLINMPASTSVEESSMETKQFQECLYYIKTYGTYLELLGMLRRNGYWMKSAEYVLQHKCSSEVFIQGLLEPALKAGDLEKLLDQMLMLDKSLDKWNNYLTATCRYLLKQHYHHALYQIQIFMKDYLRAAMTCITHFYQQGCQSYLDLNKHIQYLFTAQQHMQAYLDPSKWGSVKHPFNSTSGKKGVDWGKSTPENTVRLSLTTDEVNKHIRTIALQIEITQFLDNCLKNREGESTNLATSYVVESQKSHLPSLFGSSKIRTDLVTMILQSGSSVKSGFDLSIRIIKECRLSTTAIFTHTSRELAKHQHYSSIRELHNLINQAGLGDEESLDEIIRAALLILADNQEEAKETENLIKLLKKDTNKINAYILCGKLRSAYLLAVKGERIEDVQRIAGAAQRTGQAAVKNICTKWLQQRKK</sequence>
<keyword evidence="4" id="KW-0862">Zinc</keyword>
<dbReference type="STRING" id="225164.V4B925"/>
<dbReference type="InterPro" id="IPR028730">
    <property type="entry name" value="ZFYVE26"/>
</dbReference>
<dbReference type="InterPro" id="IPR017455">
    <property type="entry name" value="Znf_FYVE-rel"/>
</dbReference>
<feature type="compositionally biased region" description="Low complexity" evidence="6">
    <location>
        <begin position="1165"/>
        <end position="1174"/>
    </location>
</feature>
<dbReference type="InterPro" id="IPR000306">
    <property type="entry name" value="Znf_FYVE"/>
</dbReference>
<feature type="region of interest" description="Disordered" evidence="6">
    <location>
        <begin position="2378"/>
        <end position="2416"/>
    </location>
</feature>
<feature type="compositionally biased region" description="Polar residues" evidence="6">
    <location>
        <begin position="876"/>
        <end position="888"/>
    </location>
</feature>
<dbReference type="InterPro" id="IPR006869">
    <property type="entry name" value="DUF547"/>
</dbReference>
<dbReference type="PROSITE" id="PS50178">
    <property type="entry name" value="ZF_FYVE"/>
    <property type="match status" value="1"/>
</dbReference>
<dbReference type="GO" id="GO:0000724">
    <property type="term" value="P:double-strand break repair via homologous recombination"/>
    <property type="evidence" value="ECO:0007669"/>
    <property type="project" value="InterPro"/>
</dbReference>
<evidence type="ECO:0000256" key="4">
    <source>
        <dbReference type="ARBA" id="ARBA00022833"/>
    </source>
</evidence>
<dbReference type="EMBL" id="KB200294">
    <property type="protein sequence ID" value="ESP02327.1"/>
    <property type="molecule type" value="Genomic_DNA"/>
</dbReference>
<organism evidence="8 9">
    <name type="scientific">Lottia gigantea</name>
    <name type="common">Giant owl limpet</name>
    <dbReference type="NCBI Taxonomy" id="225164"/>
    <lineage>
        <taxon>Eukaryota</taxon>
        <taxon>Metazoa</taxon>
        <taxon>Spiralia</taxon>
        <taxon>Lophotrochozoa</taxon>
        <taxon>Mollusca</taxon>
        <taxon>Gastropoda</taxon>
        <taxon>Patellogastropoda</taxon>
        <taxon>Lottioidea</taxon>
        <taxon>Lottiidae</taxon>
        <taxon>Lottia</taxon>
    </lineage>
</organism>
<evidence type="ECO:0000256" key="6">
    <source>
        <dbReference type="SAM" id="MobiDB-lite"/>
    </source>
</evidence>
<dbReference type="PANTHER" id="PTHR46591">
    <property type="entry name" value="ZINC FINGER FYVE DOMAIN-CONTAINING PROTEIN 26"/>
    <property type="match status" value="1"/>
</dbReference>
<feature type="domain" description="FYVE-type" evidence="7">
    <location>
        <begin position="2311"/>
        <end position="2368"/>
    </location>
</feature>
<feature type="compositionally biased region" description="Polar residues" evidence="6">
    <location>
        <begin position="655"/>
        <end position="665"/>
    </location>
</feature>
<dbReference type="GO" id="GO:0005813">
    <property type="term" value="C:centrosome"/>
    <property type="evidence" value="ECO:0007669"/>
    <property type="project" value="TreeGrafter"/>
</dbReference>
<dbReference type="InterPro" id="IPR057946">
    <property type="entry name" value="TPR_ZFYVE26"/>
</dbReference>
<dbReference type="SUPFAM" id="SSF57903">
    <property type="entry name" value="FYVE/PHD zinc finger"/>
    <property type="match status" value="1"/>
</dbReference>
<dbReference type="PANTHER" id="PTHR46591:SF1">
    <property type="entry name" value="ZINC FINGER FYVE DOMAIN-CONTAINING PROTEIN 26"/>
    <property type="match status" value="1"/>
</dbReference>
<dbReference type="GO" id="GO:0005765">
    <property type="term" value="C:lysosomal membrane"/>
    <property type="evidence" value="ECO:0007669"/>
    <property type="project" value="TreeGrafter"/>
</dbReference>
<dbReference type="Proteomes" id="UP000030746">
    <property type="component" value="Unassembled WGS sequence"/>
</dbReference>
<dbReference type="Pfam" id="PF01363">
    <property type="entry name" value="FYVE"/>
    <property type="match status" value="1"/>
</dbReference>
<keyword evidence="1" id="KW-0597">Phosphoprotein</keyword>
<dbReference type="GO" id="GO:0008270">
    <property type="term" value="F:zinc ion binding"/>
    <property type="evidence" value="ECO:0007669"/>
    <property type="project" value="UniProtKB-KW"/>
</dbReference>
<dbReference type="CTD" id="20250644"/>
<feature type="compositionally biased region" description="Basic and acidic residues" evidence="6">
    <location>
        <begin position="852"/>
        <end position="875"/>
    </location>
</feature>
<dbReference type="GO" id="GO:0032266">
    <property type="term" value="F:phosphatidylinositol-3-phosphate binding"/>
    <property type="evidence" value="ECO:0007669"/>
    <property type="project" value="InterPro"/>
</dbReference>
<feature type="compositionally biased region" description="Polar residues" evidence="6">
    <location>
        <begin position="620"/>
        <end position="629"/>
    </location>
</feature>
<dbReference type="GO" id="GO:0030496">
    <property type="term" value="C:midbody"/>
    <property type="evidence" value="ECO:0007669"/>
    <property type="project" value="TreeGrafter"/>
</dbReference>